<dbReference type="Gene3D" id="3.40.225.10">
    <property type="entry name" value="Class II aldolase/adducin N-terminal domain"/>
    <property type="match status" value="1"/>
</dbReference>
<keyword evidence="1" id="KW-0479">Metal-binding</keyword>
<evidence type="ECO:0000313" key="5">
    <source>
        <dbReference type="Proteomes" id="UP000886744"/>
    </source>
</evidence>
<dbReference type="GO" id="GO:0016832">
    <property type="term" value="F:aldehyde-lyase activity"/>
    <property type="evidence" value="ECO:0007669"/>
    <property type="project" value="TreeGrafter"/>
</dbReference>
<name>A0A9D1DZS8_9BACT</name>
<reference evidence="4" key="2">
    <citation type="journal article" date="2021" name="PeerJ">
        <title>Extensive microbial diversity within the chicken gut microbiome revealed by metagenomics and culture.</title>
        <authorList>
            <person name="Gilroy R."/>
            <person name="Ravi A."/>
            <person name="Getino M."/>
            <person name="Pursley I."/>
            <person name="Horton D.L."/>
            <person name="Alikhan N.F."/>
            <person name="Baker D."/>
            <person name="Gharbi K."/>
            <person name="Hall N."/>
            <person name="Watson M."/>
            <person name="Adriaenssens E.M."/>
            <person name="Foster-Nyarko E."/>
            <person name="Jarju S."/>
            <person name="Secka A."/>
            <person name="Antonio M."/>
            <person name="Oren A."/>
            <person name="Chaudhuri R.R."/>
            <person name="La Ragione R."/>
            <person name="Hildebrand F."/>
            <person name="Pallen M.J."/>
        </authorList>
    </citation>
    <scope>NUCLEOTIDE SEQUENCE</scope>
    <source>
        <strain evidence="4">ChiHjej13B12-12457</strain>
    </source>
</reference>
<dbReference type="GO" id="GO:0005829">
    <property type="term" value="C:cytosol"/>
    <property type="evidence" value="ECO:0007669"/>
    <property type="project" value="TreeGrafter"/>
</dbReference>
<proteinExistence type="predicted"/>
<dbReference type="AlphaFoldDB" id="A0A9D1DZS8"/>
<dbReference type="InterPro" id="IPR036409">
    <property type="entry name" value="Aldolase_II/adducin_N_sf"/>
</dbReference>
<keyword evidence="2" id="KW-0456">Lyase</keyword>
<dbReference type="SMART" id="SM01007">
    <property type="entry name" value="Aldolase_II"/>
    <property type="match status" value="1"/>
</dbReference>
<feature type="domain" description="Class II aldolase/adducin N-terminal" evidence="3">
    <location>
        <begin position="6"/>
        <end position="188"/>
    </location>
</feature>
<dbReference type="InterPro" id="IPR050197">
    <property type="entry name" value="Aldolase_class_II_sugar_metab"/>
</dbReference>
<dbReference type="EMBL" id="DVHI01000013">
    <property type="protein sequence ID" value="HIR62007.1"/>
    <property type="molecule type" value="Genomic_DNA"/>
</dbReference>
<organism evidence="4 5">
    <name type="scientific">Candidatus Coprenecus avistercoris</name>
    <dbReference type="NCBI Taxonomy" id="2840730"/>
    <lineage>
        <taxon>Bacteria</taxon>
        <taxon>Pseudomonadati</taxon>
        <taxon>Bacteroidota</taxon>
        <taxon>Bacteroidia</taxon>
        <taxon>Bacteroidales</taxon>
        <taxon>Rikenellaceae</taxon>
        <taxon>Rikenellaceae incertae sedis</taxon>
        <taxon>Candidatus Coprenecus</taxon>
    </lineage>
</organism>
<dbReference type="PANTHER" id="PTHR22789">
    <property type="entry name" value="FUCULOSE PHOSPHATE ALDOLASE"/>
    <property type="match status" value="1"/>
</dbReference>
<dbReference type="GO" id="GO:0019323">
    <property type="term" value="P:pentose catabolic process"/>
    <property type="evidence" value="ECO:0007669"/>
    <property type="project" value="TreeGrafter"/>
</dbReference>
<dbReference type="InterPro" id="IPR001303">
    <property type="entry name" value="Aldolase_II/adducin_N"/>
</dbReference>
<reference evidence="4" key="1">
    <citation type="submission" date="2020-10" db="EMBL/GenBank/DDBJ databases">
        <authorList>
            <person name="Gilroy R."/>
        </authorList>
    </citation>
    <scope>NUCLEOTIDE SEQUENCE</scope>
    <source>
        <strain evidence="4">ChiHjej13B12-12457</strain>
    </source>
</reference>
<dbReference type="GO" id="GO:0046872">
    <property type="term" value="F:metal ion binding"/>
    <property type="evidence" value="ECO:0007669"/>
    <property type="project" value="UniProtKB-KW"/>
</dbReference>
<dbReference type="Proteomes" id="UP000886744">
    <property type="component" value="Unassembled WGS sequence"/>
</dbReference>
<comment type="caution">
    <text evidence="4">The sequence shown here is derived from an EMBL/GenBank/DDBJ whole genome shotgun (WGS) entry which is preliminary data.</text>
</comment>
<evidence type="ECO:0000256" key="1">
    <source>
        <dbReference type="ARBA" id="ARBA00022723"/>
    </source>
</evidence>
<sequence length="197" mass="21335">MEKEVQYFLECAHKCAAAGLLSCSSGNLSLRCKGQDNEDCALLSATGSWLGELREDQVALCRISDGTPLNGVRPTMEAGFHLGTMRKRPEVGCVLHFQSPFATVVACMKDKPTDFNVTLEGPLYIGREVPVVPFLPPGSPELAAAVVEALTAHDIVLMSNHGQVACGPDFPDTFRRAVFFEMACRIIVLSRGNYTTV</sequence>
<evidence type="ECO:0000259" key="3">
    <source>
        <dbReference type="SMART" id="SM01007"/>
    </source>
</evidence>
<dbReference type="PANTHER" id="PTHR22789:SF0">
    <property type="entry name" value="3-OXO-TETRONATE 4-PHOSPHATE DECARBOXYLASE-RELATED"/>
    <property type="match status" value="1"/>
</dbReference>
<dbReference type="Pfam" id="PF00596">
    <property type="entry name" value="Aldolase_II"/>
    <property type="match status" value="1"/>
</dbReference>
<accession>A0A9D1DZS8</accession>
<evidence type="ECO:0000313" key="4">
    <source>
        <dbReference type="EMBL" id="HIR62007.1"/>
    </source>
</evidence>
<protein>
    <submittedName>
        <fullName evidence="4">Class II aldolase/adducin family protein</fullName>
    </submittedName>
</protein>
<gene>
    <name evidence="4" type="ORF">IAC94_00585</name>
</gene>
<evidence type="ECO:0000256" key="2">
    <source>
        <dbReference type="ARBA" id="ARBA00023239"/>
    </source>
</evidence>
<dbReference type="SUPFAM" id="SSF53639">
    <property type="entry name" value="AraD/HMP-PK domain-like"/>
    <property type="match status" value="1"/>
</dbReference>